<dbReference type="Pfam" id="PF00664">
    <property type="entry name" value="ABC_membrane"/>
    <property type="match status" value="1"/>
</dbReference>
<feature type="transmembrane region" description="Helical" evidence="9">
    <location>
        <begin position="236"/>
        <end position="260"/>
    </location>
</feature>
<evidence type="ECO:0000256" key="9">
    <source>
        <dbReference type="SAM" id="Phobius"/>
    </source>
</evidence>
<feature type="domain" description="ABC transmembrane type-1" evidence="11">
    <location>
        <begin position="17"/>
        <end position="299"/>
    </location>
</feature>
<dbReference type="GO" id="GO:0005886">
    <property type="term" value="C:plasma membrane"/>
    <property type="evidence" value="ECO:0007669"/>
    <property type="project" value="UniProtKB-SubCell"/>
</dbReference>
<reference evidence="12" key="2">
    <citation type="submission" date="2021-04" db="EMBL/GenBank/DDBJ databases">
        <authorList>
            <person name="Gilroy R."/>
        </authorList>
    </citation>
    <scope>NUCLEOTIDE SEQUENCE</scope>
    <source>
        <strain evidence="12">Gambia11-129</strain>
    </source>
</reference>
<gene>
    <name evidence="12" type="ORF">IAB12_01970</name>
</gene>
<dbReference type="PROSITE" id="PS50929">
    <property type="entry name" value="ABC_TM1F"/>
    <property type="match status" value="1"/>
</dbReference>
<feature type="domain" description="ABC transporter" evidence="10">
    <location>
        <begin position="331"/>
        <end position="558"/>
    </location>
</feature>
<dbReference type="PROSITE" id="PS00211">
    <property type="entry name" value="ABC_TRANSPORTER_1"/>
    <property type="match status" value="1"/>
</dbReference>
<dbReference type="FunFam" id="3.40.50.300:FF:000854">
    <property type="entry name" value="Multidrug ABC transporter ATP-binding protein"/>
    <property type="match status" value="1"/>
</dbReference>
<dbReference type="InterPro" id="IPR003593">
    <property type="entry name" value="AAA+_ATPase"/>
</dbReference>
<dbReference type="GO" id="GO:0015421">
    <property type="term" value="F:ABC-type oligopeptide transporter activity"/>
    <property type="evidence" value="ECO:0007669"/>
    <property type="project" value="TreeGrafter"/>
</dbReference>
<dbReference type="PANTHER" id="PTHR43394:SF1">
    <property type="entry name" value="ATP-BINDING CASSETTE SUB-FAMILY B MEMBER 10, MITOCHONDRIAL"/>
    <property type="match status" value="1"/>
</dbReference>
<evidence type="ECO:0000256" key="3">
    <source>
        <dbReference type="ARBA" id="ARBA00022475"/>
    </source>
</evidence>
<dbReference type="CDD" id="cd18548">
    <property type="entry name" value="ABC_6TM_Tm287_like"/>
    <property type="match status" value="1"/>
</dbReference>
<dbReference type="InterPro" id="IPR011527">
    <property type="entry name" value="ABC1_TM_dom"/>
</dbReference>
<feature type="transmembrane region" description="Helical" evidence="9">
    <location>
        <begin position="53"/>
        <end position="77"/>
    </location>
</feature>
<dbReference type="InterPro" id="IPR039421">
    <property type="entry name" value="Type_1_exporter"/>
</dbReference>
<sequence>MQKKVFSFIRPYKKECIAAPFFKLLEAVFELLVPLVVASIIDKGIAFGNMSYTLRMTGLLLVLALTGLVFSITAQYFSARSASLFARDLRAALFNHILSFSKKEMEDFGSSTLITRMNGDMNMVQSGFNLTLRLLLRSPFVVFGAAVMAFIVSPAASLIFFISIALLSIIIAILLRLSIKRFRLVQEKLDSVTAVTKENIDGNRVIRAFSLEDNEKRRFDEENTMMKNFQLFSSRVSSLTSPLTSLVINLAIIALIYFGAINVDIGNLTQGQVIALINYMSQILVELIKLANLIISISKALASASRIEKVFSVSPTMSFGTLSSFSGEDAITFSHVCFSYNGKNDVLKDISFSVKKGMSVGIIGGTGSGKSTLALLISRLYDRGSGSIMLFGKDIKEYSQEFLRSRISFAAQKARLFSGSIKSNLDFASGSVPYSEALHLSCAEEFVEKKGLDAPLDRNAGNLSGGQRQRLSLARALMKKADIIILDDTFSALDYKTDLELRRNLSTLDATKIIISQRVKSIADSDMILVLDNGALVSSGTHDELLSTSSFYREIYNSQTKEEENV</sequence>
<dbReference type="GO" id="GO:0005524">
    <property type="term" value="F:ATP binding"/>
    <property type="evidence" value="ECO:0007669"/>
    <property type="project" value="UniProtKB-KW"/>
</dbReference>
<dbReference type="SMART" id="SM00382">
    <property type="entry name" value="AAA"/>
    <property type="match status" value="1"/>
</dbReference>
<dbReference type="InterPro" id="IPR003439">
    <property type="entry name" value="ABC_transporter-like_ATP-bd"/>
</dbReference>
<dbReference type="Proteomes" id="UP000823936">
    <property type="component" value="Unassembled WGS sequence"/>
</dbReference>
<feature type="transmembrane region" description="Helical" evidence="9">
    <location>
        <begin position="158"/>
        <end position="179"/>
    </location>
</feature>
<dbReference type="PANTHER" id="PTHR43394">
    <property type="entry name" value="ATP-DEPENDENT PERMEASE MDL1, MITOCHONDRIAL"/>
    <property type="match status" value="1"/>
</dbReference>
<dbReference type="InterPro" id="IPR017871">
    <property type="entry name" value="ABC_transporter-like_CS"/>
</dbReference>
<dbReference type="PROSITE" id="PS50893">
    <property type="entry name" value="ABC_TRANSPORTER_2"/>
    <property type="match status" value="1"/>
</dbReference>
<evidence type="ECO:0000256" key="1">
    <source>
        <dbReference type="ARBA" id="ARBA00004651"/>
    </source>
</evidence>
<protein>
    <submittedName>
        <fullName evidence="12">ABC transporter ATP-binding protein/permease</fullName>
    </submittedName>
</protein>
<dbReference type="Pfam" id="PF00005">
    <property type="entry name" value="ABC_tran"/>
    <property type="match status" value="1"/>
</dbReference>
<evidence type="ECO:0000256" key="6">
    <source>
        <dbReference type="ARBA" id="ARBA00022840"/>
    </source>
</evidence>
<dbReference type="SUPFAM" id="SSF52540">
    <property type="entry name" value="P-loop containing nucleoside triphosphate hydrolases"/>
    <property type="match status" value="1"/>
</dbReference>
<keyword evidence="6 12" id="KW-0067">ATP-binding</keyword>
<keyword evidence="7 9" id="KW-1133">Transmembrane helix</keyword>
<dbReference type="InterPro" id="IPR036640">
    <property type="entry name" value="ABC1_TM_sf"/>
</dbReference>
<dbReference type="Gene3D" id="1.20.1560.10">
    <property type="entry name" value="ABC transporter type 1, transmembrane domain"/>
    <property type="match status" value="1"/>
</dbReference>
<proteinExistence type="predicted"/>
<comment type="caution">
    <text evidence="12">The sequence shown here is derived from an EMBL/GenBank/DDBJ whole genome shotgun (WGS) entry which is preliminary data.</text>
</comment>
<organism evidence="12 13">
    <name type="scientific">Candidatus Ornithospirochaeta avicola</name>
    <dbReference type="NCBI Taxonomy" id="2840896"/>
    <lineage>
        <taxon>Bacteria</taxon>
        <taxon>Pseudomonadati</taxon>
        <taxon>Spirochaetota</taxon>
        <taxon>Spirochaetia</taxon>
        <taxon>Spirochaetales</taxon>
        <taxon>Spirochaetaceae</taxon>
        <taxon>Spirochaetaceae incertae sedis</taxon>
        <taxon>Candidatus Ornithospirochaeta</taxon>
    </lineage>
</organism>
<dbReference type="Gene3D" id="3.40.50.300">
    <property type="entry name" value="P-loop containing nucleotide triphosphate hydrolases"/>
    <property type="match status" value="1"/>
</dbReference>
<keyword evidence="5" id="KW-0547">Nucleotide-binding</keyword>
<reference evidence="12" key="1">
    <citation type="journal article" date="2021" name="PeerJ">
        <title>Extensive microbial diversity within the chicken gut microbiome revealed by metagenomics and culture.</title>
        <authorList>
            <person name="Gilroy R."/>
            <person name="Ravi A."/>
            <person name="Getino M."/>
            <person name="Pursley I."/>
            <person name="Horton D.L."/>
            <person name="Alikhan N.F."/>
            <person name="Baker D."/>
            <person name="Gharbi K."/>
            <person name="Hall N."/>
            <person name="Watson M."/>
            <person name="Adriaenssens E.M."/>
            <person name="Foster-Nyarko E."/>
            <person name="Jarju S."/>
            <person name="Secka A."/>
            <person name="Antonio M."/>
            <person name="Oren A."/>
            <person name="Chaudhuri R.R."/>
            <person name="La Ragione R."/>
            <person name="Hildebrand F."/>
            <person name="Pallen M.J."/>
        </authorList>
    </citation>
    <scope>NUCLEOTIDE SEQUENCE</scope>
    <source>
        <strain evidence="12">Gambia11-129</strain>
    </source>
</reference>
<evidence type="ECO:0000259" key="10">
    <source>
        <dbReference type="PROSITE" id="PS50893"/>
    </source>
</evidence>
<dbReference type="GO" id="GO:0016887">
    <property type="term" value="F:ATP hydrolysis activity"/>
    <property type="evidence" value="ECO:0007669"/>
    <property type="project" value="InterPro"/>
</dbReference>
<accession>A0A9D1PSQ6</accession>
<evidence type="ECO:0000259" key="11">
    <source>
        <dbReference type="PROSITE" id="PS50929"/>
    </source>
</evidence>
<keyword evidence="2" id="KW-0813">Transport</keyword>
<feature type="transmembrane region" description="Helical" evidence="9">
    <location>
        <begin position="21"/>
        <end position="41"/>
    </location>
</feature>
<feature type="transmembrane region" description="Helical" evidence="9">
    <location>
        <begin position="134"/>
        <end position="152"/>
    </location>
</feature>
<dbReference type="EMBL" id="DXHU01000006">
    <property type="protein sequence ID" value="HIV98530.1"/>
    <property type="molecule type" value="Genomic_DNA"/>
</dbReference>
<keyword evidence="3" id="KW-1003">Cell membrane</keyword>
<evidence type="ECO:0000256" key="7">
    <source>
        <dbReference type="ARBA" id="ARBA00022989"/>
    </source>
</evidence>
<evidence type="ECO:0000313" key="13">
    <source>
        <dbReference type="Proteomes" id="UP000823936"/>
    </source>
</evidence>
<comment type="subcellular location">
    <subcellularLocation>
        <location evidence="1">Cell membrane</location>
        <topology evidence="1">Multi-pass membrane protein</topology>
    </subcellularLocation>
</comment>
<dbReference type="SUPFAM" id="SSF90123">
    <property type="entry name" value="ABC transporter transmembrane region"/>
    <property type="match status" value="1"/>
</dbReference>
<dbReference type="AlphaFoldDB" id="A0A9D1PSQ6"/>
<evidence type="ECO:0000256" key="2">
    <source>
        <dbReference type="ARBA" id="ARBA00022448"/>
    </source>
</evidence>
<keyword evidence="8 9" id="KW-0472">Membrane</keyword>
<keyword evidence="4 9" id="KW-0812">Transmembrane</keyword>
<evidence type="ECO:0000256" key="5">
    <source>
        <dbReference type="ARBA" id="ARBA00022741"/>
    </source>
</evidence>
<evidence type="ECO:0000313" key="12">
    <source>
        <dbReference type="EMBL" id="HIV98530.1"/>
    </source>
</evidence>
<dbReference type="InterPro" id="IPR027417">
    <property type="entry name" value="P-loop_NTPase"/>
</dbReference>
<evidence type="ECO:0000256" key="8">
    <source>
        <dbReference type="ARBA" id="ARBA00023136"/>
    </source>
</evidence>
<evidence type="ECO:0000256" key="4">
    <source>
        <dbReference type="ARBA" id="ARBA00022692"/>
    </source>
</evidence>
<name>A0A9D1PSQ6_9SPIO</name>